<feature type="compositionally biased region" description="Pro residues" evidence="2">
    <location>
        <begin position="1"/>
        <end position="12"/>
    </location>
</feature>
<protein>
    <submittedName>
        <fullName evidence="3">Uncharacterized protein</fullName>
    </submittedName>
</protein>
<keyword evidence="1" id="KW-0175">Coiled coil</keyword>
<dbReference type="Proteomes" id="UP000007110">
    <property type="component" value="Unassembled WGS sequence"/>
</dbReference>
<sequence length="391" mass="44099">MATNRPPDPLPRPRGGGGGASLSSTLPILDRPGSLQVKMDEMKEHITKLKKELEMERISTKRLKRDKVAELRNVRSEEQKKSAEALASLRLKLEAEKTKELETLRESLMKQMSSERSKLLKEKDASIKSGEGQQRERDAVLQKTKNQFLIEAKEEARKLHEAERTRFLNETSELRSIKKKLETDLENAMAANRQNGGELRRISEEHAREMDQLKKDARRDIIRLVDELKTKQRVIAELEKELGHQAGYALKLQAEKDTLGQELNLAKMADTWERRSQSVSRSASSNGFSPDSNRNEDRRLKTTSPFSLSSIPILGSREGLSVKPRPDLNSRSKKVDAPVIKAKSPTSRIPTLSSSLSGRRTPSPGHGISQNGNTVRHRTMSPLVPEKEKKV</sequence>
<name>A0A7M7NX58_STRPU</name>
<dbReference type="EnsemblMetazoa" id="XM_030985987">
    <property type="protein sequence ID" value="XP_030841847"/>
    <property type="gene ID" value="LOC105446963"/>
</dbReference>
<dbReference type="OrthoDB" id="6424487at2759"/>
<evidence type="ECO:0000313" key="4">
    <source>
        <dbReference type="Proteomes" id="UP000007110"/>
    </source>
</evidence>
<reference evidence="3" key="2">
    <citation type="submission" date="2021-01" db="UniProtKB">
        <authorList>
            <consortium name="EnsemblMetazoa"/>
        </authorList>
    </citation>
    <scope>IDENTIFICATION</scope>
</reference>
<accession>A0A7M7NX58</accession>
<evidence type="ECO:0000313" key="3">
    <source>
        <dbReference type="EnsemblMetazoa" id="XP_030841847"/>
    </source>
</evidence>
<feature type="coiled-coil region" evidence="1">
    <location>
        <begin position="39"/>
        <end position="66"/>
    </location>
</feature>
<dbReference type="InterPro" id="IPR024836">
    <property type="entry name" value="JAKMIP"/>
</dbReference>
<evidence type="ECO:0000256" key="2">
    <source>
        <dbReference type="SAM" id="MobiDB-lite"/>
    </source>
</evidence>
<reference evidence="4" key="1">
    <citation type="submission" date="2015-02" db="EMBL/GenBank/DDBJ databases">
        <title>Genome sequencing for Strongylocentrotus purpuratus.</title>
        <authorList>
            <person name="Murali S."/>
            <person name="Liu Y."/>
            <person name="Vee V."/>
            <person name="English A."/>
            <person name="Wang M."/>
            <person name="Skinner E."/>
            <person name="Han Y."/>
            <person name="Muzny D.M."/>
            <person name="Worley K.C."/>
            <person name="Gibbs R.A."/>
        </authorList>
    </citation>
    <scope>NUCLEOTIDE SEQUENCE</scope>
</reference>
<dbReference type="RefSeq" id="XP_030841847.1">
    <property type="nucleotide sequence ID" value="XM_030985987.1"/>
</dbReference>
<dbReference type="InParanoid" id="A0A7M7NX58"/>
<dbReference type="GO" id="GO:0019900">
    <property type="term" value="F:kinase binding"/>
    <property type="evidence" value="ECO:0007669"/>
    <property type="project" value="InterPro"/>
</dbReference>
<proteinExistence type="predicted"/>
<dbReference type="PANTHER" id="PTHR18935">
    <property type="entry name" value="GOLGIN SUBFAMILY A MEMBER 4-LIKE ISOFORM X1"/>
    <property type="match status" value="1"/>
</dbReference>
<evidence type="ECO:0000256" key="1">
    <source>
        <dbReference type="SAM" id="Coils"/>
    </source>
</evidence>
<dbReference type="AlphaFoldDB" id="A0A7M7NX58"/>
<feature type="compositionally biased region" description="Basic and acidic residues" evidence="2">
    <location>
        <begin position="324"/>
        <end position="336"/>
    </location>
</feature>
<organism evidence="3 4">
    <name type="scientific">Strongylocentrotus purpuratus</name>
    <name type="common">Purple sea urchin</name>
    <dbReference type="NCBI Taxonomy" id="7668"/>
    <lineage>
        <taxon>Eukaryota</taxon>
        <taxon>Metazoa</taxon>
        <taxon>Echinodermata</taxon>
        <taxon>Eleutherozoa</taxon>
        <taxon>Echinozoa</taxon>
        <taxon>Echinoidea</taxon>
        <taxon>Euechinoidea</taxon>
        <taxon>Echinacea</taxon>
        <taxon>Camarodonta</taxon>
        <taxon>Echinidea</taxon>
        <taxon>Strongylocentrotidae</taxon>
        <taxon>Strongylocentrotus</taxon>
    </lineage>
</organism>
<feature type="region of interest" description="Disordered" evidence="2">
    <location>
        <begin position="110"/>
        <end position="140"/>
    </location>
</feature>
<feature type="compositionally biased region" description="Basic and acidic residues" evidence="2">
    <location>
        <begin position="110"/>
        <end position="126"/>
    </location>
</feature>
<dbReference type="GeneID" id="105446963"/>
<feature type="compositionally biased region" description="Polar residues" evidence="2">
    <location>
        <begin position="344"/>
        <end position="360"/>
    </location>
</feature>
<dbReference type="GO" id="GO:0008017">
    <property type="term" value="F:microtubule binding"/>
    <property type="evidence" value="ECO:0007669"/>
    <property type="project" value="InterPro"/>
</dbReference>
<feature type="region of interest" description="Disordered" evidence="2">
    <location>
        <begin position="1"/>
        <end position="34"/>
    </location>
</feature>
<keyword evidence="4" id="KW-1185">Reference proteome</keyword>
<feature type="region of interest" description="Disordered" evidence="2">
    <location>
        <begin position="272"/>
        <end position="391"/>
    </location>
</feature>
<dbReference type="KEGG" id="spu:105446963"/>
<dbReference type="PANTHER" id="PTHR18935:SF8">
    <property type="entry name" value="GOLGIN SUBFAMILY A MEMBER 4-LIKE ISOFORM X1"/>
    <property type="match status" value="1"/>
</dbReference>